<dbReference type="RefSeq" id="WP_317505725.1">
    <property type="nucleotide sequence ID" value="NZ_JAWLKI010000041.1"/>
</dbReference>
<evidence type="ECO:0000313" key="2">
    <source>
        <dbReference type="Proteomes" id="UP001185779"/>
    </source>
</evidence>
<comment type="caution">
    <text evidence="1">The sequence shown here is derived from an EMBL/GenBank/DDBJ whole genome shotgun (WGS) entry which is preliminary data.</text>
</comment>
<reference evidence="1 2" key="1">
    <citation type="submission" date="2023-10" db="EMBL/GenBank/DDBJ databases">
        <title>Development of a sustainable strategy for remediation of hydrocarbon-contaminated territories based on the waste exchange concept.</title>
        <authorList>
            <person name="Krivoruchko A."/>
        </authorList>
    </citation>
    <scope>NUCLEOTIDE SEQUENCE [LARGE SCALE GENOMIC DNA]</scope>
    <source>
        <strain evidence="1 2">IEGM 1266</strain>
    </source>
</reference>
<keyword evidence="2" id="KW-1185">Reference proteome</keyword>
<accession>A0ABU4DJX3</accession>
<sequence>MTTTMTGTAPTELSTDCDCDCHHEDQHCEHCCLDPDTGFCEDCLLLPRAEPSGDPGPVMSQLSFDLRAHDLPPFWDGDPVDWSPWQPMPATFICPPPPPQKCSSCGSTNNPLTCQGTRTITYGPNVTPIGRGRLHDRHINARLIVHRCPDCRHDTVFDPHTGQWWDLDDSDYQDAGSIDPGHAEGTSP</sequence>
<dbReference type="EMBL" id="JAWLKI010000041">
    <property type="protein sequence ID" value="MDV6310035.1"/>
    <property type="molecule type" value="Genomic_DNA"/>
</dbReference>
<organism evidence="1 2">
    <name type="scientific">Gordonia amicalis</name>
    <dbReference type="NCBI Taxonomy" id="89053"/>
    <lineage>
        <taxon>Bacteria</taxon>
        <taxon>Bacillati</taxon>
        <taxon>Actinomycetota</taxon>
        <taxon>Actinomycetes</taxon>
        <taxon>Mycobacteriales</taxon>
        <taxon>Gordoniaceae</taxon>
        <taxon>Gordonia</taxon>
    </lineage>
</organism>
<gene>
    <name evidence="1" type="ORF">R3P94_22485</name>
</gene>
<proteinExistence type="predicted"/>
<evidence type="ECO:0000313" key="1">
    <source>
        <dbReference type="EMBL" id="MDV6310035.1"/>
    </source>
</evidence>
<name>A0ABU4DJX3_9ACTN</name>
<dbReference type="Proteomes" id="UP001185779">
    <property type="component" value="Unassembled WGS sequence"/>
</dbReference>
<protein>
    <submittedName>
        <fullName evidence="1">Uncharacterized protein</fullName>
    </submittedName>
</protein>